<reference evidence="2" key="1">
    <citation type="submission" date="2021-03" db="EMBL/GenBank/DDBJ databases">
        <authorList>
            <person name="Wang G."/>
        </authorList>
    </citation>
    <scope>NUCLEOTIDE SEQUENCE</scope>
    <source>
        <strain evidence="2">KCTC 12899</strain>
    </source>
</reference>
<dbReference type="PANTHER" id="PTHR43300">
    <property type="entry name" value="ACETYLTRANSFERASE"/>
    <property type="match status" value="1"/>
</dbReference>
<evidence type="ECO:0000256" key="1">
    <source>
        <dbReference type="ARBA" id="ARBA00007274"/>
    </source>
</evidence>
<protein>
    <submittedName>
        <fullName evidence="2">Acetyltransferase</fullName>
    </submittedName>
</protein>
<dbReference type="InterPro" id="IPR050179">
    <property type="entry name" value="Trans_hexapeptide_repeat"/>
</dbReference>
<comment type="similarity">
    <text evidence="1">Belongs to the transferase hexapeptide repeat family.</text>
</comment>
<sequence length="233" mass="24554">MVVKNVALIGWHEGLAGQVHSWLAESGPYRVTCFVHPEDSPPRVTSVARDASQFDYPTENSFKGLPLVCRADWPEVLRHDGIHHVLVTLDDALERLAALKQAQAAGLTLINAIHPSVRLMADALLGENVILHAGVHVGYRAEIRNGAFLNTNAQVDHHDVIETCATIDPGVVLAGNVTVGAGARVHTGAVVKNRIRIGAGSIIGAGAVVIRDIPAGVTAVGVPAEIIKTKAGN</sequence>
<keyword evidence="3" id="KW-1185">Reference proteome</keyword>
<comment type="caution">
    <text evidence="2">The sequence shown here is derived from an EMBL/GenBank/DDBJ whole genome shotgun (WGS) entry which is preliminary data.</text>
</comment>
<dbReference type="CDD" id="cd03360">
    <property type="entry name" value="LbH_AT_putative"/>
    <property type="match status" value="1"/>
</dbReference>
<dbReference type="PANTHER" id="PTHR43300:SF7">
    <property type="entry name" value="UDP-N-ACETYLBACILLOSAMINE N-ACETYLTRANSFERASE"/>
    <property type="match status" value="1"/>
</dbReference>
<dbReference type="InterPro" id="IPR011004">
    <property type="entry name" value="Trimer_LpxA-like_sf"/>
</dbReference>
<proteinExistence type="inferred from homology"/>
<dbReference type="AlphaFoldDB" id="A0A8J7U483"/>
<dbReference type="Proteomes" id="UP000664417">
    <property type="component" value="Unassembled WGS sequence"/>
</dbReference>
<evidence type="ECO:0000313" key="3">
    <source>
        <dbReference type="Proteomes" id="UP000664417"/>
    </source>
</evidence>
<dbReference type="InterPro" id="IPR020019">
    <property type="entry name" value="AcTrfase_PglD-like"/>
</dbReference>
<dbReference type="SUPFAM" id="SSF51161">
    <property type="entry name" value="Trimeric LpxA-like enzymes"/>
    <property type="match status" value="1"/>
</dbReference>
<gene>
    <name evidence="2" type="ORF">J3U88_05990</name>
</gene>
<organism evidence="2 3">
    <name type="scientific">Acanthopleuribacter pedis</name>
    <dbReference type="NCBI Taxonomy" id="442870"/>
    <lineage>
        <taxon>Bacteria</taxon>
        <taxon>Pseudomonadati</taxon>
        <taxon>Acidobacteriota</taxon>
        <taxon>Holophagae</taxon>
        <taxon>Acanthopleuribacterales</taxon>
        <taxon>Acanthopleuribacteraceae</taxon>
        <taxon>Acanthopleuribacter</taxon>
    </lineage>
</organism>
<name>A0A8J7U483_9BACT</name>
<dbReference type="EMBL" id="JAFREP010000004">
    <property type="protein sequence ID" value="MBO1318006.1"/>
    <property type="molecule type" value="Genomic_DNA"/>
</dbReference>
<accession>A0A8J7U483</accession>
<evidence type="ECO:0000313" key="2">
    <source>
        <dbReference type="EMBL" id="MBO1318006.1"/>
    </source>
</evidence>
<dbReference type="Gene3D" id="2.160.10.10">
    <property type="entry name" value="Hexapeptide repeat proteins"/>
    <property type="match status" value="1"/>
</dbReference>
<dbReference type="RefSeq" id="WP_207857557.1">
    <property type="nucleotide sequence ID" value="NZ_JAFREP010000004.1"/>
</dbReference>